<dbReference type="InParanoid" id="A0A1V8SHX2"/>
<proteinExistence type="predicted"/>
<keyword evidence="3" id="KW-1185">Reference proteome</keyword>
<dbReference type="AlphaFoldDB" id="A0A1V8SHX2"/>
<organism evidence="2 3">
    <name type="scientific">Cryoendolithus antarcticus</name>
    <dbReference type="NCBI Taxonomy" id="1507870"/>
    <lineage>
        <taxon>Eukaryota</taxon>
        <taxon>Fungi</taxon>
        <taxon>Dikarya</taxon>
        <taxon>Ascomycota</taxon>
        <taxon>Pezizomycotina</taxon>
        <taxon>Dothideomycetes</taxon>
        <taxon>Dothideomycetidae</taxon>
        <taxon>Cladosporiales</taxon>
        <taxon>Cladosporiaceae</taxon>
        <taxon>Cryoendolithus</taxon>
    </lineage>
</organism>
<feature type="region of interest" description="Disordered" evidence="1">
    <location>
        <begin position="297"/>
        <end position="319"/>
    </location>
</feature>
<comment type="caution">
    <text evidence="2">The sequence shown here is derived from an EMBL/GenBank/DDBJ whole genome shotgun (WGS) entry which is preliminary data.</text>
</comment>
<gene>
    <name evidence="2" type="ORF">B0A48_15411</name>
</gene>
<sequence>MDLYPDLRPADAEESQLVSMITSDNGPRDTFFGNIAIRSKEGVPLSTTVWDKLTPELRYYIYDLVLGDAAKVLVHAQPVLHGIFNTANPIESHLSSPTTLMGVSRWFRADVLADAVHHLHTTERRTEILIHVPDLDFRGAKVYCQQVPMSEIQRMRSAIPDLKSAEIRLSFSTNLIGSDYATIDFTKLDTWLAYRDALAVSARVSLRYRTHCIGTLTYNPQLPPFDGRPFDRPEMRMMDTLGNAIRGYGLLELATRTKDHDVMHFKGGISTFVQSVWWAADPKGMAERERGLREWRRNGSWLPGGKAGPHQAPGWKKYV</sequence>
<dbReference type="Proteomes" id="UP000192596">
    <property type="component" value="Unassembled WGS sequence"/>
</dbReference>
<dbReference type="EMBL" id="NAJO01000044">
    <property type="protein sequence ID" value="OQN98745.1"/>
    <property type="molecule type" value="Genomic_DNA"/>
</dbReference>
<reference evidence="3" key="1">
    <citation type="submission" date="2017-03" db="EMBL/GenBank/DDBJ databases">
        <title>Genomes of endolithic fungi from Antarctica.</title>
        <authorList>
            <person name="Coleine C."/>
            <person name="Masonjones S."/>
            <person name="Stajich J.E."/>
        </authorList>
    </citation>
    <scope>NUCLEOTIDE SEQUENCE [LARGE SCALE GENOMIC DNA]</scope>
    <source>
        <strain evidence="3">CCFEE 5527</strain>
    </source>
</reference>
<evidence type="ECO:0000256" key="1">
    <source>
        <dbReference type="SAM" id="MobiDB-lite"/>
    </source>
</evidence>
<evidence type="ECO:0000313" key="3">
    <source>
        <dbReference type="Proteomes" id="UP000192596"/>
    </source>
</evidence>
<evidence type="ECO:0000313" key="2">
    <source>
        <dbReference type="EMBL" id="OQN98745.1"/>
    </source>
</evidence>
<protein>
    <submittedName>
        <fullName evidence="2">Uncharacterized protein</fullName>
    </submittedName>
</protein>
<name>A0A1V8SHX2_9PEZI</name>
<accession>A0A1V8SHX2</accession>